<feature type="transmembrane region" description="Helical" evidence="1">
    <location>
        <begin position="37"/>
        <end position="54"/>
    </location>
</feature>
<keyword evidence="1" id="KW-0472">Membrane</keyword>
<keyword evidence="1" id="KW-1133">Transmembrane helix</keyword>
<keyword evidence="1" id="KW-0812">Transmembrane</keyword>
<evidence type="ECO:0000313" key="2">
    <source>
        <dbReference type="EMBL" id="MDD7915849.1"/>
    </source>
</evidence>
<evidence type="ECO:0000256" key="1">
    <source>
        <dbReference type="SAM" id="Phobius"/>
    </source>
</evidence>
<reference evidence="2" key="1">
    <citation type="submission" date="2023-02" db="EMBL/GenBank/DDBJ databases">
        <title>Polaribacter ponticola sp. nov., isolated from seawater.</title>
        <authorList>
            <person name="Baek J.H."/>
            <person name="Kim J.M."/>
            <person name="Choi D.G."/>
            <person name="Jeon C.O."/>
        </authorList>
    </citation>
    <scope>NUCLEOTIDE SEQUENCE</scope>
    <source>
        <strain evidence="2">MSW5</strain>
    </source>
</reference>
<comment type="caution">
    <text evidence="2">The sequence shown here is derived from an EMBL/GenBank/DDBJ whole genome shotgun (WGS) entry which is preliminary data.</text>
</comment>
<proteinExistence type="predicted"/>
<sequence>MNKKELDFRLIAEWKYSIKEWNEFVVIEKENKKEDSVYFGIGILTLGTVMLMILRKTNLLTGVLFTISFAILIPWLRFKFSYKHLKKGVKNPSVKIYSDHLLINSHKIKLYGNKKRVKSLKIIKSKNNLNLLEFDVQWITSKGPINDEFRILIPNDKMIEAEKIIATF</sequence>
<dbReference type="EMBL" id="JAOSLC020000003">
    <property type="protein sequence ID" value="MDD7915849.1"/>
    <property type="molecule type" value="Genomic_DNA"/>
</dbReference>
<organism evidence="2 3">
    <name type="scientific">Polaribacter ponticola</name>
    <dbReference type="NCBI Taxonomy" id="2978475"/>
    <lineage>
        <taxon>Bacteria</taxon>
        <taxon>Pseudomonadati</taxon>
        <taxon>Bacteroidota</taxon>
        <taxon>Flavobacteriia</taxon>
        <taxon>Flavobacteriales</taxon>
        <taxon>Flavobacteriaceae</taxon>
    </lineage>
</organism>
<evidence type="ECO:0000313" key="3">
    <source>
        <dbReference type="Proteomes" id="UP001151478"/>
    </source>
</evidence>
<gene>
    <name evidence="2" type="ORF">N5A56_016095</name>
</gene>
<evidence type="ECO:0008006" key="4">
    <source>
        <dbReference type="Google" id="ProtNLM"/>
    </source>
</evidence>
<accession>A0ABT5SCJ8</accession>
<dbReference type="Proteomes" id="UP001151478">
    <property type="component" value="Unassembled WGS sequence"/>
</dbReference>
<dbReference type="RefSeq" id="WP_265726430.1">
    <property type="nucleotide sequence ID" value="NZ_JAOSLC020000003.1"/>
</dbReference>
<protein>
    <recommendedName>
        <fullName evidence="4">YcxB family protein</fullName>
    </recommendedName>
</protein>
<feature type="transmembrane region" description="Helical" evidence="1">
    <location>
        <begin position="60"/>
        <end position="78"/>
    </location>
</feature>
<keyword evidence="3" id="KW-1185">Reference proteome</keyword>
<name>A0ABT5SCJ8_9FLAO</name>